<gene>
    <name evidence="1" type="ORF">Dgeo_2971</name>
</gene>
<dbReference type="AlphaFoldDB" id="A8ZRA5"/>
<keyword evidence="1" id="KW-0614">Plasmid</keyword>
<dbReference type="HOGENOM" id="CLU_2463952_0_0_0"/>
<evidence type="ECO:0000313" key="1">
    <source>
        <dbReference type="EMBL" id="ABW35014.1"/>
    </source>
</evidence>
<keyword evidence="2" id="KW-1185">Reference proteome</keyword>
<evidence type="ECO:0000313" key="2">
    <source>
        <dbReference type="Proteomes" id="UP000002431"/>
    </source>
</evidence>
<name>A8ZRA5_DEIGD</name>
<dbReference type="Proteomes" id="UP000002431">
    <property type="component" value="Plasmid pDGEO02"/>
</dbReference>
<sequence length="88" mass="9657">MTTPSIRRFELVLPDCQSIIGFFDAPDFQAADHLRALYTAGAAVYQLDACPAQVASWATFRAPVHAVLAEVPRGSVRDVEVQLRALAW</sequence>
<dbReference type="KEGG" id="dge:Dgeo_2971"/>
<proteinExistence type="predicted"/>
<protein>
    <submittedName>
        <fullName evidence="1">Uncharacterized protein</fullName>
    </submittedName>
</protein>
<accession>A8ZRA5</accession>
<reference evidence="1" key="1">
    <citation type="submission" date="2007-10" db="EMBL/GenBank/DDBJ databases">
        <title>Complete sequence of Plasmid2 pDGEO02 of Deinococcus geothermalis DSM 11300.</title>
        <authorList>
            <consortium name="US DOE Joint Genome Institute"/>
            <person name="Copeland A."/>
            <person name="Lucas S."/>
            <person name="Lapidus A."/>
            <person name="Barry K."/>
            <person name="Detter J.C."/>
            <person name="Glavina del Rio T."/>
            <person name="Hammon N."/>
            <person name="Israni S."/>
            <person name="Dalin E."/>
            <person name="Tice H."/>
            <person name="Pitluck S."/>
            <person name="Brettin T."/>
            <person name="Bruce D."/>
            <person name="Han C."/>
            <person name="Tapia R."/>
            <person name="Saunders E."/>
            <person name="Gilna P."/>
            <person name="Schmutz J."/>
            <person name="Larimer F."/>
            <person name="Land M."/>
            <person name="Hauser L."/>
            <person name="Kyrpides N."/>
            <person name="Kim E."/>
            <person name="Daly M.J."/>
            <person name="Fredrickson J.K."/>
            <person name="Makarova K.S."/>
            <person name="Gaidamakova E.K."/>
            <person name="Zhai M."/>
            <person name="Richardson P."/>
        </authorList>
    </citation>
    <scope>NUCLEOTIDE SEQUENCE [LARGE SCALE GENOMIC DNA]</scope>
    <source>
        <strain evidence="1">DSM 11300</strain>
        <plasmid evidence="1">pDGEO02</plasmid>
    </source>
</reference>
<geneLocation type="plasmid" evidence="1 2">
    <name>pDGEO02</name>
</geneLocation>
<dbReference type="RefSeq" id="WP_012173368.1">
    <property type="nucleotide sequence ID" value="NC_009939.1"/>
</dbReference>
<organism evidence="1 2">
    <name type="scientific">Deinococcus geothermalis (strain DSM 11300 / CIP 105573 / AG-3a)</name>
    <dbReference type="NCBI Taxonomy" id="319795"/>
    <lineage>
        <taxon>Bacteria</taxon>
        <taxon>Thermotogati</taxon>
        <taxon>Deinococcota</taxon>
        <taxon>Deinococci</taxon>
        <taxon>Deinococcales</taxon>
        <taxon>Deinococcaceae</taxon>
        <taxon>Deinococcus</taxon>
    </lineage>
</organism>
<dbReference type="EMBL" id="CP000856">
    <property type="protein sequence ID" value="ABW35014.1"/>
    <property type="molecule type" value="Genomic_DNA"/>
</dbReference>